<keyword evidence="3" id="KW-0963">Cytoplasm</keyword>
<evidence type="ECO:0000256" key="3">
    <source>
        <dbReference type="RuleBase" id="RU363124"/>
    </source>
</evidence>
<name>A0AAV2TQZ2_CALDB</name>
<dbReference type="AlphaFoldDB" id="A0AAV2TQZ2"/>
<dbReference type="PANTHER" id="PTHR11787:SF8">
    <property type="entry name" value="RAB GDP DISSOCIATION INHIBITOR"/>
    <property type="match status" value="1"/>
</dbReference>
<sequence>MNEKYDVIILGTGLKECILSGLMSIEGKKVLHMDKNDYYGGKSTSVTPLEALFAKFGVKGPSENFKRGKDWNVDLIPKFIMANGNMVLLLVHTGVLKYLEFKQIEGSYVYLDGQIHKVPSNEAEALASSMMSIFEKRRFRKLLVWVMGVELNNPSTWNSVYEPPADIKKDTIMNAFKQFQIEEATQVQIQSDH</sequence>
<protein>
    <recommendedName>
        <fullName evidence="3">Rab GDP dissociation inhibitor</fullName>
    </recommendedName>
</protein>
<dbReference type="GO" id="GO:0015031">
    <property type="term" value="P:protein transport"/>
    <property type="evidence" value="ECO:0007669"/>
    <property type="project" value="InterPro"/>
</dbReference>
<dbReference type="GO" id="GO:0005737">
    <property type="term" value="C:cytoplasm"/>
    <property type="evidence" value="ECO:0007669"/>
    <property type="project" value="UniProtKB-SubCell"/>
</dbReference>
<accession>A0AAV2TQZ2</accession>
<dbReference type="SUPFAM" id="SSF51905">
    <property type="entry name" value="FAD/NAD(P)-binding domain"/>
    <property type="match status" value="1"/>
</dbReference>
<dbReference type="Proteomes" id="UP001497525">
    <property type="component" value="Unassembled WGS sequence"/>
</dbReference>
<dbReference type="GO" id="GO:0005096">
    <property type="term" value="F:GTPase activator activity"/>
    <property type="evidence" value="ECO:0007669"/>
    <property type="project" value="UniProtKB-KW"/>
</dbReference>
<dbReference type="PRINTS" id="PR00891">
    <property type="entry name" value="RABGDIREP"/>
</dbReference>
<evidence type="ECO:0000256" key="2">
    <source>
        <dbReference type="ARBA" id="ARBA00022468"/>
    </source>
</evidence>
<dbReference type="FunFam" id="3.50.50.60:FF:000158">
    <property type="entry name" value="Rab GDP dissociation inhibitor"/>
    <property type="match status" value="1"/>
</dbReference>
<evidence type="ECO:0000313" key="4">
    <source>
        <dbReference type="EMBL" id="CAL5139180.1"/>
    </source>
</evidence>
<comment type="caution">
    <text evidence="4">The sequence shown here is derived from an EMBL/GenBank/DDBJ whole genome shotgun (WGS) entry which is preliminary data.</text>
</comment>
<comment type="similarity">
    <text evidence="1 3">Belongs to the Rab GDI family.</text>
</comment>
<dbReference type="InterPro" id="IPR018203">
    <property type="entry name" value="GDP_dissociation_inhibitor"/>
</dbReference>
<dbReference type="InterPro" id="IPR000806">
    <property type="entry name" value="RabGDI"/>
</dbReference>
<dbReference type="Gene3D" id="3.50.50.60">
    <property type="entry name" value="FAD/NAD(P)-binding domain"/>
    <property type="match status" value="1"/>
</dbReference>
<evidence type="ECO:0000256" key="1">
    <source>
        <dbReference type="ARBA" id="ARBA00005593"/>
    </source>
</evidence>
<dbReference type="EMBL" id="CAXLJL010000600">
    <property type="protein sequence ID" value="CAL5139180.1"/>
    <property type="molecule type" value="Genomic_DNA"/>
</dbReference>
<proteinExistence type="inferred from homology"/>
<dbReference type="PRINTS" id="PR00892">
    <property type="entry name" value="RABGDI"/>
</dbReference>
<dbReference type="Gene3D" id="3.30.519.10">
    <property type="entry name" value="Guanine Nucleotide Dissociation Inhibitor, domain 2"/>
    <property type="match status" value="1"/>
</dbReference>
<dbReference type="GO" id="GO:0005093">
    <property type="term" value="F:Rab GDP-dissociation inhibitor activity"/>
    <property type="evidence" value="ECO:0007669"/>
    <property type="project" value="InterPro"/>
</dbReference>
<evidence type="ECO:0000313" key="5">
    <source>
        <dbReference type="Proteomes" id="UP001497525"/>
    </source>
</evidence>
<reference evidence="4" key="1">
    <citation type="submission" date="2024-06" db="EMBL/GenBank/DDBJ databases">
        <authorList>
            <person name="Liu X."/>
            <person name="Lenzi L."/>
            <person name="Haldenby T S."/>
            <person name="Uol C."/>
        </authorList>
    </citation>
    <scope>NUCLEOTIDE SEQUENCE</scope>
</reference>
<dbReference type="PANTHER" id="PTHR11787">
    <property type="entry name" value="RAB GDP-DISSOCIATION INHIBITOR"/>
    <property type="match status" value="1"/>
</dbReference>
<dbReference type="GO" id="GO:0016192">
    <property type="term" value="P:vesicle-mediated transport"/>
    <property type="evidence" value="ECO:0007669"/>
    <property type="project" value="TreeGrafter"/>
</dbReference>
<dbReference type="Pfam" id="PF00996">
    <property type="entry name" value="GDI"/>
    <property type="match status" value="1"/>
</dbReference>
<gene>
    <name evidence="4" type="ORF">CDAUBV1_LOCUS14217</name>
</gene>
<organism evidence="4 5">
    <name type="scientific">Calicophoron daubneyi</name>
    <name type="common">Rumen fluke</name>
    <name type="synonym">Paramphistomum daubneyi</name>
    <dbReference type="NCBI Taxonomy" id="300641"/>
    <lineage>
        <taxon>Eukaryota</taxon>
        <taxon>Metazoa</taxon>
        <taxon>Spiralia</taxon>
        <taxon>Lophotrochozoa</taxon>
        <taxon>Platyhelminthes</taxon>
        <taxon>Trematoda</taxon>
        <taxon>Digenea</taxon>
        <taxon>Plagiorchiida</taxon>
        <taxon>Pronocephalata</taxon>
        <taxon>Paramphistomoidea</taxon>
        <taxon>Paramphistomidae</taxon>
        <taxon>Calicophoron</taxon>
    </lineage>
</organism>
<comment type="function">
    <text evidence="3">Regulates the GDP/GTP exchange reaction of most RAB proteins by inhibiting the dissociation of GDP from them, and the subsequent binding of GTP.</text>
</comment>
<keyword evidence="2 3" id="KW-0343">GTPase activation</keyword>
<dbReference type="InterPro" id="IPR036188">
    <property type="entry name" value="FAD/NAD-bd_sf"/>
</dbReference>
<comment type="subcellular location">
    <subcellularLocation>
        <location evidence="3">Cytoplasm</location>
    </subcellularLocation>
</comment>
<dbReference type="GO" id="GO:0007264">
    <property type="term" value="P:small GTPase-mediated signal transduction"/>
    <property type="evidence" value="ECO:0007669"/>
    <property type="project" value="InterPro"/>
</dbReference>